<dbReference type="Pfam" id="PF00059">
    <property type="entry name" value="Lectin_C"/>
    <property type="match status" value="2"/>
</dbReference>
<evidence type="ECO:0000313" key="4">
    <source>
        <dbReference type="Proteomes" id="UP001244341"/>
    </source>
</evidence>
<dbReference type="Pfam" id="PF00112">
    <property type="entry name" value="Peptidase_C1"/>
    <property type="match status" value="1"/>
</dbReference>
<sequence length="627" mass="68754">MGRDARTCDSTWNLAAALKELRGRRLLSSSCLPYVPSYASDTAAYVCTPKCQAANPHVTQGNFNYEVVRDEWNAQRHIWESGAVVTSFIVMSDFQTFFKKPGNAKAVYAPGPGAKFSEWHAVTIVGYHGAGTDDGYWLCLNSWGKTFADGGLFRVKFGCCGILAEAYVVKWTPKSTSSSTPMLQLKPVQNKKGCHWYQTRQGDFLSRIAARAGIKIQQLLLENADRLDRLDALPTGKQLLICNATTPAAAGGRPTAGTIAQPNQQAAASPKPSPAPVFLEGVADMRAISDMYDRAFYRLLATPTATWMYVEKLLSQEHALRFCAIAGGKLASFSSAAETAQVEQLLNATLAPRAESNYDARSANVVIWIDLKRAAGEGNEARWSWQSLVRGGSIGAASYSNWATNEPIIKKGRDCGVLGWKWPEVGQLGVTAWFSYECGYANYGIPALCKLPPSAQLSLPPGMFEEPPVPPRFRPVSLTHIKGVTFYQSLISLRLVTIFRQPLSADTWDRAAQKCKRAGARLFFADKVAELHELRQAIALTVAELREPLNAVWVGAQRAAGSSKWLWDTPAGVQELHSLLLWNPGEPNGQAQERMCLQVTDVLSSVHNNVWMNDQGCGEKLPYVCIL</sequence>
<dbReference type="Proteomes" id="UP001244341">
    <property type="component" value="Chromosome 11b"/>
</dbReference>
<feature type="domain" description="LysM" evidence="2">
    <location>
        <begin position="195"/>
        <end position="241"/>
    </location>
</feature>
<evidence type="ECO:0008006" key="5">
    <source>
        <dbReference type="Google" id="ProtNLM"/>
    </source>
</evidence>
<evidence type="ECO:0000259" key="1">
    <source>
        <dbReference type="PROSITE" id="PS50041"/>
    </source>
</evidence>
<organism evidence="3 4">
    <name type="scientific">Tetradesmus obliquus</name>
    <name type="common">Green alga</name>
    <name type="synonym">Acutodesmus obliquus</name>
    <dbReference type="NCBI Taxonomy" id="3088"/>
    <lineage>
        <taxon>Eukaryota</taxon>
        <taxon>Viridiplantae</taxon>
        <taxon>Chlorophyta</taxon>
        <taxon>core chlorophytes</taxon>
        <taxon>Chlorophyceae</taxon>
        <taxon>CS clade</taxon>
        <taxon>Sphaeropleales</taxon>
        <taxon>Scenedesmaceae</taxon>
        <taxon>Tetradesmus</taxon>
    </lineage>
</organism>
<dbReference type="CDD" id="cd00037">
    <property type="entry name" value="CLECT"/>
    <property type="match status" value="2"/>
</dbReference>
<dbReference type="InterPro" id="IPR000668">
    <property type="entry name" value="Peptidase_C1A_C"/>
</dbReference>
<proteinExistence type="predicted"/>
<feature type="domain" description="C-type lectin" evidence="1">
    <location>
        <begin position="507"/>
        <end position="626"/>
    </location>
</feature>
<keyword evidence="4" id="KW-1185">Reference proteome</keyword>
<dbReference type="PANTHER" id="PTHR22801:SF63">
    <property type="entry name" value="C-TYPE LECTIN DOMAIN-CONTAINING PROTEIN"/>
    <property type="match status" value="1"/>
</dbReference>
<dbReference type="PANTHER" id="PTHR22801">
    <property type="entry name" value="LITHOSTATHINE"/>
    <property type="match status" value="1"/>
</dbReference>
<name>A0ABY8UEZ3_TETOB</name>
<dbReference type="Gene3D" id="3.10.100.10">
    <property type="entry name" value="Mannose-Binding Protein A, subunit A"/>
    <property type="match status" value="2"/>
</dbReference>
<feature type="domain" description="C-type lectin" evidence="1">
    <location>
        <begin position="292"/>
        <end position="438"/>
    </location>
</feature>
<dbReference type="PROSITE" id="PS50041">
    <property type="entry name" value="C_TYPE_LECTIN_2"/>
    <property type="match status" value="2"/>
</dbReference>
<dbReference type="Pfam" id="PF01476">
    <property type="entry name" value="LysM"/>
    <property type="match status" value="1"/>
</dbReference>
<dbReference type="Gene3D" id="3.90.70.10">
    <property type="entry name" value="Cysteine proteinases"/>
    <property type="match status" value="1"/>
</dbReference>
<dbReference type="CDD" id="cd00118">
    <property type="entry name" value="LysM"/>
    <property type="match status" value="1"/>
</dbReference>
<accession>A0ABY8UEZ3</accession>
<dbReference type="InterPro" id="IPR050801">
    <property type="entry name" value="Ca-Dep_Lectins_ImmuneDev"/>
</dbReference>
<dbReference type="InterPro" id="IPR016187">
    <property type="entry name" value="CTDL_fold"/>
</dbReference>
<evidence type="ECO:0000313" key="3">
    <source>
        <dbReference type="EMBL" id="WIA20068.1"/>
    </source>
</evidence>
<dbReference type="EMBL" id="CP126218">
    <property type="protein sequence ID" value="WIA20068.1"/>
    <property type="molecule type" value="Genomic_DNA"/>
</dbReference>
<dbReference type="InterPro" id="IPR018392">
    <property type="entry name" value="LysM"/>
</dbReference>
<dbReference type="InterPro" id="IPR038765">
    <property type="entry name" value="Papain-like_cys_pep_sf"/>
</dbReference>
<dbReference type="InterPro" id="IPR001304">
    <property type="entry name" value="C-type_lectin-like"/>
</dbReference>
<gene>
    <name evidence="3" type="ORF">OEZ85_005929</name>
</gene>
<evidence type="ECO:0000259" key="2">
    <source>
        <dbReference type="PROSITE" id="PS51782"/>
    </source>
</evidence>
<reference evidence="3 4" key="1">
    <citation type="submission" date="2023-05" db="EMBL/GenBank/DDBJ databases">
        <title>A 100% complete, gapless, phased diploid assembly of the Scenedesmus obliquus UTEX 3031 genome.</title>
        <authorList>
            <person name="Biondi T.C."/>
            <person name="Hanschen E.R."/>
            <person name="Kwon T."/>
            <person name="Eng W."/>
            <person name="Kruse C.P.S."/>
            <person name="Koehler S.I."/>
            <person name="Kunde Y."/>
            <person name="Gleasner C.D."/>
            <person name="You Mak K.T."/>
            <person name="Polle J."/>
            <person name="Hovde B.T."/>
            <person name="Starkenburg S.R."/>
        </authorList>
    </citation>
    <scope>NUCLEOTIDE SEQUENCE [LARGE SCALE GENOMIC DNA]</scope>
    <source>
        <strain evidence="3 4">DOE0152z</strain>
    </source>
</reference>
<protein>
    <recommendedName>
        <fullName evidence="5">LysM domain-containing protein</fullName>
    </recommendedName>
</protein>
<dbReference type="SUPFAM" id="SSF54001">
    <property type="entry name" value="Cysteine proteinases"/>
    <property type="match status" value="1"/>
</dbReference>
<dbReference type="InterPro" id="IPR016186">
    <property type="entry name" value="C-type_lectin-like/link_sf"/>
</dbReference>
<dbReference type="SUPFAM" id="SSF56436">
    <property type="entry name" value="C-type lectin-like"/>
    <property type="match status" value="2"/>
</dbReference>
<dbReference type="SMART" id="SM00034">
    <property type="entry name" value="CLECT"/>
    <property type="match status" value="2"/>
</dbReference>
<dbReference type="PROSITE" id="PS51782">
    <property type="entry name" value="LYSM"/>
    <property type="match status" value="1"/>
</dbReference>